<name>A0A239G8G3_9SPHN</name>
<dbReference type="NCBIfam" id="TIGR00254">
    <property type="entry name" value="GGDEF"/>
    <property type="match status" value="1"/>
</dbReference>
<dbReference type="SMART" id="SM00267">
    <property type="entry name" value="GGDEF"/>
    <property type="match status" value="1"/>
</dbReference>
<keyword evidence="4" id="KW-1185">Reference proteome</keyword>
<reference evidence="4" key="1">
    <citation type="submission" date="2017-06" db="EMBL/GenBank/DDBJ databases">
        <authorList>
            <person name="Varghese N."/>
            <person name="Submissions S."/>
        </authorList>
    </citation>
    <scope>NUCLEOTIDE SEQUENCE [LARGE SCALE GENOMIC DNA]</scope>
    <source>
        <strain evidence="4">LNB2</strain>
    </source>
</reference>
<dbReference type="InterPro" id="IPR035919">
    <property type="entry name" value="EAL_sf"/>
</dbReference>
<dbReference type="InterPro" id="IPR000160">
    <property type="entry name" value="GGDEF_dom"/>
</dbReference>
<dbReference type="AlphaFoldDB" id="A0A239G8G3"/>
<dbReference type="SUPFAM" id="SSF141868">
    <property type="entry name" value="EAL domain-like"/>
    <property type="match status" value="1"/>
</dbReference>
<evidence type="ECO:0000313" key="4">
    <source>
        <dbReference type="Proteomes" id="UP000198281"/>
    </source>
</evidence>
<dbReference type="EMBL" id="FZOS01000011">
    <property type="protein sequence ID" value="SNS64324.1"/>
    <property type="molecule type" value="Genomic_DNA"/>
</dbReference>
<dbReference type="CDD" id="cd01949">
    <property type="entry name" value="GGDEF"/>
    <property type="match status" value="1"/>
</dbReference>
<protein>
    <submittedName>
        <fullName evidence="3">Diguanylate cyclase/phosphodiesterase</fullName>
    </submittedName>
</protein>
<dbReference type="InterPro" id="IPR029787">
    <property type="entry name" value="Nucleotide_cyclase"/>
</dbReference>
<dbReference type="InterPro" id="IPR052155">
    <property type="entry name" value="Biofilm_reg_signaling"/>
</dbReference>
<proteinExistence type="predicted"/>
<dbReference type="SMART" id="SM00052">
    <property type="entry name" value="EAL"/>
    <property type="match status" value="1"/>
</dbReference>
<gene>
    <name evidence="3" type="ORF">SAMN06295912_11139</name>
</gene>
<evidence type="ECO:0000259" key="1">
    <source>
        <dbReference type="PROSITE" id="PS50883"/>
    </source>
</evidence>
<dbReference type="PROSITE" id="PS50883">
    <property type="entry name" value="EAL"/>
    <property type="match status" value="1"/>
</dbReference>
<dbReference type="Pfam" id="PF00563">
    <property type="entry name" value="EAL"/>
    <property type="match status" value="1"/>
</dbReference>
<accession>A0A239G8G3</accession>
<dbReference type="PROSITE" id="PS50887">
    <property type="entry name" value="GGDEF"/>
    <property type="match status" value="1"/>
</dbReference>
<feature type="domain" description="EAL" evidence="1">
    <location>
        <begin position="335"/>
        <end position="591"/>
    </location>
</feature>
<dbReference type="RefSeq" id="WP_089219786.1">
    <property type="nucleotide sequence ID" value="NZ_FZOS01000011.1"/>
</dbReference>
<dbReference type="InterPro" id="IPR001633">
    <property type="entry name" value="EAL_dom"/>
</dbReference>
<dbReference type="CDD" id="cd01948">
    <property type="entry name" value="EAL"/>
    <property type="match status" value="1"/>
</dbReference>
<dbReference type="SUPFAM" id="SSF55073">
    <property type="entry name" value="Nucleotide cyclase"/>
    <property type="match status" value="1"/>
</dbReference>
<dbReference type="OrthoDB" id="9814202at2"/>
<evidence type="ECO:0000259" key="2">
    <source>
        <dbReference type="PROSITE" id="PS50887"/>
    </source>
</evidence>
<dbReference type="Gene3D" id="3.20.20.450">
    <property type="entry name" value="EAL domain"/>
    <property type="match status" value="1"/>
</dbReference>
<evidence type="ECO:0000313" key="3">
    <source>
        <dbReference type="EMBL" id="SNS64324.1"/>
    </source>
</evidence>
<dbReference type="Gene3D" id="3.30.70.270">
    <property type="match status" value="1"/>
</dbReference>
<dbReference type="Proteomes" id="UP000198281">
    <property type="component" value="Unassembled WGS sequence"/>
</dbReference>
<organism evidence="3 4">
    <name type="scientific">Edaphosphingomonas laterariae</name>
    <dbReference type="NCBI Taxonomy" id="861865"/>
    <lineage>
        <taxon>Bacteria</taxon>
        <taxon>Pseudomonadati</taxon>
        <taxon>Pseudomonadota</taxon>
        <taxon>Alphaproteobacteria</taxon>
        <taxon>Sphingomonadales</taxon>
        <taxon>Rhizorhabdaceae</taxon>
        <taxon>Edaphosphingomonas</taxon>
    </lineage>
</organism>
<dbReference type="Pfam" id="PF00990">
    <property type="entry name" value="GGDEF"/>
    <property type="match status" value="1"/>
</dbReference>
<dbReference type="PANTHER" id="PTHR44757:SF2">
    <property type="entry name" value="BIOFILM ARCHITECTURE MAINTENANCE PROTEIN MBAA"/>
    <property type="match status" value="1"/>
</dbReference>
<sequence length="592" mass="64118">MQVEPHRSELAAMVDETMEFPIVREIARVEELATIELIRRARQEYLNALPIAAAIVTEQLDGTVEILGNEQFQVLDAISGAIPIRPGATLPLVEREPVQTALADFLRGSARAHEFAWQDGEGVGGRHFVVRFGRLAAYEDGTRRCVLSLIDRTAEVENERSLRAEMTHDSLTGLPNRVAFNEAVESVLEADAGMAGHAVLVVDLTRFSRINESMGSIAGDELIITVARRMIASLRAGDLLARIGGDEFAILLKLADGPGDALHAARRIQATMTAPFRISDLEIRIDCAIGCALVSDQIGGAEDLVRNAQFALKRAKGSGRVEVYQPGEVSKARHRFSLETELRRAIESDSLTLAFQPLVNLQTNKVAGFEALARWEHEALGLISPTEFIPVAEESGLIVPLGRWALETALATLARWDAEHGAPLPIHVGVNVSAIQLARDDVSSAVENALRRSGLRGDRLTLELTESAIVQDPERATRTLQGLKGLDAKIAMDDFGTGYSSLAYLQRLPIDILKIDRSFVTGMLGDRDSVAIVRAVLGLADALGMDTTAEGVETIELAHTLSALGCGCGQGFYFARPLSAGEALPYWRSRSA</sequence>
<feature type="domain" description="GGDEF" evidence="2">
    <location>
        <begin position="195"/>
        <end position="326"/>
    </location>
</feature>
<dbReference type="InterPro" id="IPR043128">
    <property type="entry name" value="Rev_trsase/Diguanyl_cyclase"/>
</dbReference>
<dbReference type="PANTHER" id="PTHR44757">
    <property type="entry name" value="DIGUANYLATE CYCLASE DGCP"/>
    <property type="match status" value="1"/>
</dbReference>